<reference evidence="1 2" key="1">
    <citation type="submission" date="2020-04" db="EMBL/GenBank/DDBJ databases">
        <title>MicrobeNet Type strains.</title>
        <authorList>
            <person name="Nicholson A.C."/>
        </authorList>
    </citation>
    <scope>NUCLEOTIDE SEQUENCE [LARGE SCALE GENOMIC DNA]</scope>
    <source>
        <strain evidence="1 2">ATCC BAA-787</strain>
    </source>
</reference>
<feature type="non-terminal residue" evidence="1">
    <location>
        <position position="1"/>
    </location>
</feature>
<evidence type="ECO:0000313" key="2">
    <source>
        <dbReference type="Proteomes" id="UP000777774"/>
    </source>
</evidence>
<comment type="caution">
    <text evidence="1">The sequence shown here is derived from an EMBL/GenBank/DDBJ whole genome shotgun (WGS) entry which is preliminary data.</text>
</comment>
<accession>A0ABX1K0E7</accession>
<keyword evidence="2" id="KW-1185">Reference proteome</keyword>
<dbReference type="EMBL" id="JAAXOY010000096">
    <property type="protein sequence ID" value="NKY39072.1"/>
    <property type="molecule type" value="Genomic_DNA"/>
</dbReference>
<proteinExistence type="predicted"/>
<evidence type="ECO:0000313" key="1">
    <source>
        <dbReference type="EMBL" id="NKY39072.1"/>
    </source>
</evidence>
<name>A0ABX1K0E7_9CELL</name>
<sequence length="49" mass="5162">AGLVVTGVLALLATAFVATALAQVGRLRPALRRHPWPFAIVPRDAPETT</sequence>
<gene>
    <name evidence="1" type="ORF">HGA02_05835</name>
</gene>
<dbReference type="Proteomes" id="UP000777774">
    <property type="component" value="Unassembled WGS sequence"/>
</dbReference>
<organism evidence="1 2">
    <name type="scientific">Cellulomonas septica</name>
    <dbReference type="NCBI Taxonomy" id="285080"/>
    <lineage>
        <taxon>Bacteria</taxon>
        <taxon>Bacillati</taxon>
        <taxon>Actinomycetota</taxon>
        <taxon>Actinomycetes</taxon>
        <taxon>Micrococcales</taxon>
        <taxon>Cellulomonadaceae</taxon>
        <taxon>Cellulomonas</taxon>
    </lineage>
</organism>
<protein>
    <recommendedName>
        <fullName evidence="3">Acyltransferase</fullName>
    </recommendedName>
</protein>
<evidence type="ECO:0008006" key="3">
    <source>
        <dbReference type="Google" id="ProtNLM"/>
    </source>
</evidence>